<dbReference type="AlphaFoldDB" id="A0A7X6ID84"/>
<sequence length="142" mass="16829">MERNQNRIANLVNGFQALAPLAPNQNRTQENISPRMSVGYYIGRFGLKFKEADRLTHFLYLFMAEEDRYFLSRVERWVREIALTKGSIRSVLDDLMILAVCRIDPNRPERCCRRVRSEIIRYVDRRFQRDRRESRNEGSGSA</sequence>
<dbReference type="Proteomes" id="UP000534783">
    <property type="component" value="Unassembled WGS sequence"/>
</dbReference>
<accession>A0A7X6ID84</accession>
<reference evidence="1 2" key="1">
    <citation type="journal article" date="2020" name="Nature">
        <title>Bacterial chemolithoautotrophy via manganese oxidation.</title>
        <authorList>
            <person name="Yu H."/>
            <person name="Leadbetter J.R."/>
        </authorList>
    </citation>
    <scope>NUCLEOTIDE SEQUENCE [LARGE SCALE GENOMIC DNA]</scope>
    <source>
        <strain evidence="1 2">Mn-1</strain>
    </source>
</reference>
<gene>
    <name evidence="1" type="ORF">MNODULE_23095</name>
</gene>
<keyword evidence="2" id="KW-1185">Reference proteome</keyword>
<protein>
    <submittedName>
        <fullName evidence="1">Uncharacterized protein</fullName>
    </submittedName>
</protein>
<organism evidence="1 2">
    <name type="scientific">Candidatus Manganitrophus noduliformans</name>
    <dbReference type="NCBI Taxonomy" id="2606439"/>
    <lineage>
        <taxon>Bacteria</taxon>
        <taxon>Pseudomonadati</taxon>
        <taxon>Nitrospirota</taxon>
        <taxon>Nitrospiria</taxon>
        <taxon>Candidatus Troglogloeales</taxon>
        <taxon>Candidatus Manganitrophaceae</taxon>
        <taxon>Candidatus Manganitrophus</taxon>
    </lineage>
</organism>
<dbReference type="EMBL" id="VTOW01000009">
    <property type="protein sequence ID" value="NKE73646.1"/>
    <property type="molecule type" value="Genomic_DNA"/>
</dbReference>
<name>A0A7X6ID84_9BACT</name>
<evidence type="ECO:0000313" key="1">
    <source>
        <dbReference type="EMBL" id="NKE73646.1"/>
    </source>
</evidence>
<proteinExistence type="predicted"/>
<dbReference type="RefSeq" id="WP_168063607.1">
    <property type="nucleotide sequence ID" value="NZ_VTOW01000009.1"/>
</dbReference>
<comment type="caution">
    <text evidence="1">The sequence shown here is derived from an EMBL/GenBank/DDBJ whole genome shotgun (WGS) entry which is preliminary data.</text>
</comment>
<evidence type="ECO:0000313" key="2">
    <source>
        <dbReference type="Proteomes" id="UP000534783"/>
    </source>
</evidence>